<comment type="caution">
    <text evidence="1">The sequence shown here is derived from an EMBL/GenBank/DDBJ whole genome shotgun (WGS) entry which is preliminary data.</text>
</comment>
<protein>
    <recommendedName>
        <fullName evidence="3">Penicillin-binding protein transpeptidase domain-containing protein</fullName>
    </recommendedName>
</protein>
<proteinExistence type="predicted"/>
<sequence length="60" mass="6161">MPTGQVLWGKSGGRYGYSTAIASSRDGRFRAGYSVTSTDAKGEEQPPVTQAIIGAALALG</sequence>
<name>A0ABU7RP04_9ACTN</name>
<dbReference type="EMBL" id="JAZGQK010000006">
    <property type="protein sequence ID" value="MEE6258220.1"/>
    <property type="molecule type" value="Genomic_DNA"/>
</dbReference>
<evidence type="ECO:0008006" key="3">
    <source>
        <dbReference type="Google" id="ProtNLM"/>
    </source>
</evidence>
<evidence type="ECO:0000313" key="1">
    <source>
        <dbReference type="EMBL" id="MEE6258220.1"/>
    </source>
</evidence>
<gene>
    <name evidence="1" type="ORF">V1633_06885</name>
</gene>
<evidence type="ECO:0000313" key="2">
    <source>
        <dbReference type="Proteomes" id="UP001332243"/>
    </source>
</evidence>
<reference evidence="1 2" key="1">
    <citation type="submission" date="2024-01" db="EMBL/GenBank/DDBJ databases">
        <title>Genome insights into Plantactinospora sonchi sp. nov.</title>
        <authorList>
            <person name="Wang L."/>
        </authorList>
    </citation>
    <scope>NUCLEOTIDE SEQUENCE [LARGE SCALE GENOMIC DNA]</scope>
    <source>
        <strain evidence="1 2">NEAU-QY2</strain>
    </source>
</reference>
<dbReference type="Proteomes" id="UP001332243">
    <property type="component" value="Unassembled WGS sequence"/>
</dbReference>
<dbReference type="RefSeq" id="WP_331213345.1">
    <property type="nucleotide sequence ID" value="NZ_JAZGQK010000006.1"/>
</dbReference>
<accession>A0ABU7RP04</accession>
<keyword evidence="2" id="KW-1185">Reference proteome</keyword>
<organism evidence="1 2">
    <name type="scientific">Plantactinospora sonchi</name>
    <dbReference type="NCBI Taxonomy" id="1544735"/>
    <lineage>
        <taxon>Bacteria</taxon>
        <taxon>Bacillati</taxon>
        <taxon>Actinomycetota</taxon>
        <taxon>Actinomycetes</taxon>
        <taxon>Micromonosporales</taxon>
        <taxon>Micromonosporaceae</taxon>
        <taxon>Plantactinospora</taxon>
    </lineage>
</organism>